<evidence type="ECO:0000313" key="3">
    <source>
        <dbReference type="EMBL" id="MDV5168430.1"/>
    </source>
</evidence>
<name>A0ABU3ZEA7_9GAMM</name>
<dbReference type="RefSeq" id="WP_317521142.1">
    <property type="nucleotide sequence ID" value="NZ_JAWJZI010000002.1"/>
</dbReference>
<evidence type="ECO:0000313" key="4">
    <source>
        <dbReference type="Proteomes" id="UP001186452"/>
    </source>
</evidence>
<dbReference type="EMBL" id="JAWJZI010000002">
    <property type="protein sequence ID" value="MDV5168430.1"/>
    <property type="molecule type" value="Genomic_DNA"/>
</dbReference>
<dbReference type="Gene3D" id="3.40.50.1820">
    <property type="entry name" value="alpha/beta hydrolase"/>
    <property type="match status" value="1"/>
</dbReference>
<evidence type="ECO:0000256" key="1">
    <source>
        <dbReference type="SAM" id="SignalP"/>
    </source>
</evidence>
<accession>A0ABU3ZEA7</accession>
<dbReference type="SUPFAM" id="SSF53474">
    <property type="entry name" value="alpha/beta-Hydrolases"/>
    <property type="match status" value="1"/>
</dbReference>
<feature type="signal peptide" evidence="1">
    <location>
        <begin position="1"/>
        <end position="22"/>
    </location>
</feature>
<evidence type="ECO:0000259" key="2">
    <source>
        <dbReference type="Pfam" id="PF12262"/>
    </source>
</evidence>
<dbReference type="InterPro" id="IPR025920">
    <property type="entry name" value="Lipase_bact_N"/>
</dbReference>
<protein>
    <recommendedName>
        <fullName evidence="2">Bacterial virulence factor lipase N-terminal domain-containing protein</fullName>
    </recommendedName>
</protein>
<organism evidence="3 4">
    <name type="scientific">Photobacterium rosenbergii</name>
    <dbReference type="NCBI Taxonomy" id="294936"/>
    <lineage>
        <taxon>Bacteria</taxon>
        <taxon>Pseudomonadati</taxon>
        <taxon>Pseudomonadota</taxon>
        <taxon>Gammaproteobacteria</taxon>
        <taxon>Vibrionales</taxon>
        <taxon>Vibrionaceae</taxon>
        <taxon>Photobacterium</taxon>
    </lineage>
</organism>
<feature type="domain" description="Bacterial virulence factor lipase N-terminal" evidence="2">
    <location>
        <begin position="40"/>
        <end position="223"/>
    </location>
</feature>
<keyword evidence="4" id="KW-1185">Reference proteome</keyword>
<reference evidence="3 4" key="1">
    <citation type="submission" date="2023-10" db="EMBL/GenBank/DDBJ databases">
        <title>Marine bacteria isolated from horseshoe crab.</title>
        <authorList>
            <person name="Cheng T.H."/>
        </authorList>
    </citation>
    <scope>NUCLEOTIDE SEQUENCE [LARGE SCALE GENOMIC DNA]</scope>
    <source>
        <strain evidence="3 4">HSC6</strain>
    </source>
</reference>
<dbReference type="PROSITE" id="PS51257">
    <property type="entry name" value="PROKAR_LIPOPROTEIN"/>
    <property type="match status" value="1"/>
</dbReference>
<keyword evidence="1" id="KW-0732">Signal</keyword>
<sequence>MIKNTQPLCLALVIAASLTACNEIDTSEDPRQYVPFNLDQVIYPNDILLTDSDGTLELEQEANGGEVDYRNYENVYGALDGWSTGYPIVLPISGPEDALDTKTLTEKTYILNVETGELLKPNEDYVVEVTESGDIQVLPKVVLPESTTFVLALSEGITDVSGNTLRRSNYYQSLVEGDNLGHAKGDAFVSQIQSNHNDLAAAGVQDSIVYSARFTTQSVYPVMDAAIKNIPEDRALEIVGELDTEADSDVWTYEANIKIQYYLEMPNRSNCKVPQLYDEGSIEQKTVAADKIAYCESLYSWWKGANGEFVHGGNPEPVATDEELEIPAIIYAPNGWEPLPANELPATIIVHGITGKKEAAQTMTKLATGAGDLDPANNRLVIAIDQPLHGERGVNLDFDLEPEITASSGEPNQEKSVYLNLLSALTLRDNQRQAVLDQLALRKALNNTDFVDHTDVSLIGHSLGGIISTMVSDLSQDYPELNFTTVTLAVPGMHLTDLVINSPLLGGEVEVEIRSSSDIQLAVASMVGVYDEETQTKVEGLDALEAYKAESEENADKAAGIEDMVFDMVVAEMYPGVQTAVDGGDPANFIERQLANKQQPILLVEAAGTCDYHQPETCQEGVDYIPDNVVVNSVPGKPLVGTEPLIAHLELDPISSGTTTAETIRGAIRAMHGGHGTYLFPYEGAVTYSDPLYPLGRPSMMGEDGFTLREVNASLTMQQEAIVSFINSAGTSVTIEGSPVH</sequence>
<comment type="caution">
    <text evidence="3">The sequence shown here is derived from an EMBL/GenBank/DDBJ whole genome shotgun (WGS) entry which is preliminary data.</text>
</comment>
<dbReference type="Proteomes" id="UP001186452">
    <property type="component" value="Unassembled WGS sequence"/>
</dbReference>
<proteinExistence type="predicted"/>
<dbReference type="Pfam" id="PF12262">
    <property type="entry name" value="Lipase_bact_N"/>
    <property type="match status" value="1"/>
</dbReference>
<gene>
    <name evidence="3" type="ORF">R2X38_05365</name>
</gene>
<dbReference type="InterPro" id="IPR029058">
    <property type="entry name" value="AB_hydrolase_fold"/>
</dbReference>
<feature type="chain" id="PRO_5045096647" description="Bacterial virulence factor lipase N-terminal domain-containing protein" evidence="1">
    <location>
        <begin position="23"/>
        <end position="741"/>
    </location>
</feature>